<reference evidence="1" key="1">
    <citation type="journal article" date="2014" name="Nat. Commun.">
        <title>The tobacco genome sequence and its comparison with those of tomato and potato.</title>
        <authorList>
            <person name="Sierro N."/>
            <person name="Battey J.N."/>
            <person name="Ouadi S."/>
            <person name="Bakaher N."/>
            <person name="Bovet L."/>
            <person name="Willig A."/>
            <person name="Goepfert S."/>
            <person name="Peitsch M.C."/>
            <person name="Ivanov N.V."/>
        </authorList>
    </citation>
    <scope>NUCLEOTIDE SEQUENCE [LARGE SCALE GENOMIC DNA]</scope>
</reference>
<gene>
    <name evidence="2" type="primary">LOC142162423</name>
</gene>
<organism evidence="1 2">
    <name type="scientific">Nicotiana tabacum</name>
    <name type="common">Common tobacco</name>
    <dbReference type="NCBI Taxonomy" id="4097"/>
    <lineage>
        <taxon>Eukaryota</taxon>
        <taxon>Viridiplantae</taxon>
        <taxon>Streptophyta</taxon>
        <taxon>Embryophyta</taxon>
        <taxon>Tracheophyta</taxon>
        <taxon>Spermatophyta</taxon>
        <taxon>Magnoliopsida</taxon>
        <taxon>eudicotyledons</taxon>
        <taxon>Gunneridae</taxon>
        <taxon>Pentapetalae</taxon>
        <taxon>asterids</taxon>
        <taxon>lamiids</taxon>
        <taxon>Solanales</taxon>
        <taxon>Solanaceae</taxon>
        <taxon>Nicotianoideae</taxon>
        <taxon>Nicotianeae</taxon>
        <taxon>Nicotiana</taxon>
    </lineage>
</organism>
<sequence>MEHSVRVSLLEKSKLGFVIGRYSKDKFDSSLHELWEKCNAIVLSWIMNLVSNELLSGMVYATSAQKVWNDLRETFDKVNGSRILYLHRQIATLNQDISSVSLYFSKLKELWAEFDALSCNQIMMMSPTPSINKVYAVIVSEESRRSLTPHTHVPEINEGIVLFSNNGGYRATNSHNPGNTIMYNNKGGSSSSGPVFSGKVERIGREDSGLYRNSSKDVSKSIAVNTIIDSRINVDLWHKRLVHVSLSTLKKMKEFQFVELDKSEGHCVVCPLAKRSRLPFPLSNTVSTTYFHTIHGDVWGPYRVPTYDGKRLLQSFGIIHQSSCVYTPQQNGVSERRHKYILDTARALRFQASVPLKFWGEFLNLTNIPSTTPSISSISETVESAGLASDTVMPEAIVQPPVTVALTAYLAVAEPKSYSEAVKHKQWVEVMQSEIVKYTALGAVERYKVRLVAKGYIQHEGLDYTESFSPVAIMVTVRSVIAIVAAKHWPIYQMDVHNVFLQGDLLEKVYMEIPQGFASQGGSPKVCKLHKFMA</sequence>
<protein>
    <submittedName>
        <fullName evidence="2">Uncharacterized protein LOC142162423</fullName>
    </submittedName>
</protein>
<dbReference type="RefSeq" id="XP_075074874.1">
    <property type="nucleotide sequence ID" value="XM_075218773.1"/>
</dbReference>
<keyword evidence="1" id="KW-1185">Reference proteome</keyword>
<accession>A0AC58RQE9</accession>
<evidence type="ECO:0000313" key="1">
    <source>
        <dbReference type="Proteomes" id="UP000790787"/>
    </source>
</evidence>
<name>A0AC58RQE9_TOBAC</name>
<evidence type="ECO:0000313" key="2">
    <source>
        <dbReference type="RefSeq" id="XP_075074874.1"/>
    </source>
</evidence>
<proteinExistence type="predicted"/>
<reference evidence="2" key="2">
    <citation type="submission" date="2025-08" db="UniProtKB">
        <authorList>
            <consortium name="RefSeq"/>
        </authorList>
    </citation>
    <scope>IDENTIFICATION</scope>
    <source>
        <tissue evidence="2">Leaf</tissue>
    </source>
</reference>
<dbReference type="Proteomes" id="UP000790787">
    <property type="component" value="Chromosome 7"/>
</dbReference>